<dbReference type="InterPro" id="IPR023065">
    <property type="entry name" value="Uncharacterised_ApaG"/>
</dbReference>
<evidence type="ECO:0000256" key="1">
    <source>
        <dbReference type="ARBA" id="ARBA00017693"/>
    </source>
</evidence>
<dbReference type="InterPro" id="IPR007474">
    <property type="entry name" value="ApaG_domain"/>
</dbReference>
<dbReference type="EMBL" id="FMTP01000002">
    <property type="protein sequence ID" value="SCW60599.1"/>
    <property type="molecule type" value="Genomic_DNA"/>
</dbReference>
<dbReference type="InterPro" id="IPR036767">
    <property type="entry name" value="ApaG_sf"/>
</dbReference>
<dbReference type="Pfam" id="PF04379">
    <property type="entry name" value="DUF525"/>
    <property type="match status" value="1"/>
</dbReference>
<dbReference type="PROSITE" id="PS51087">
    <property type="entry name" value="APAG"/>
    <property type="match status" value="1"/>
</dbReference>
<dbReference type="Gene3D" id="2.60.40.1470">
    <property type="entry name" value="ApaG domain"/>
    <property type="match status" value="1"/>
</dbReference>
<dbReference type="PANTHER" id="PTHR14289">
    <property type="entry name" value="F-BOX ONLY PROTEIN 3"/>
    <property type="match status" value="1"/>
</dbReference>
<dbReference type="PANTHER" id="PTHR14289:SF16">
    <property type="entry name" value="POLYMERASE DELTA-INTERACTING PROTEIN 2"/>
    <property type="match status" value="1"/>
</dbReference>
<dbReference type="AlphaFoldDB" id="A0A1G4RWZ6"/>
<reference evidence="5" key="1">
    <citation type="submission" date="2016-10" db="EMBL/GenBank/DDBJ databases">
        <authorList>
            <person name="Varghese N."/>
            <person name="Submissions S."/>
        </authorList>
    </citation>
    <scope>NUCLEOTIDE SEQUENCE [LARGE SCALE GENOMIC DNA]</scope>
    <source>
        <strain evidence="5">CGMCC 1.1761</strain>
    </source>
</reference>
<protein>
    <recommendedName>
        <fullName evidence="1 2">Protein ApaG</fullName>
    </recommendedName>
</protein>
<feature type="domain" description="ApaG" evidence="3">
    <location>
        <begin position="3"/>
        <end position="127"/>
    </location>
</feature>
<keyword evidence="5" id="KW-1185">Reference proteome</keyword>
<dbReference type="NCBIfam" id="NF003967">
    <property type="entry name" value="PRK05461.1"/>
    <property type="match status" value="1"/>
</dbReference>
<dbReference type="STRING" id="177413.SAMN05660859_1950"/>
<dbReference type="GO" id="GO:0070987">
    <property type="term" value="P:error-free translesion synthesis"/>
    <property type="evidence" value="ECO:0007669"/>
    <property type="project" value="TreeGrafter"/>
</dbReference>
<name>A0A1G4RWZ6_9HYPH</name>
<evidence type="ECO:0000259" key="3">
    <source>
        <dbReference type="PROSITE" id="PS51087"/>
    </source>
</evidence>
<evidence type="ECO:0000313" key="5">
    <source>
        <dbReference type="Proteomes" id="UP000198889"/>
    </source>
</evidence>
<gene>
    <name evidence="2" type="primary">apaG</name>
    <name evidence="4" type="ORF">SAMN05660859_1950</name>
</gene>
<sequence length="130" mass="14140">MYRATTKGVQVTVTPRFAPERSDPERGQYFWAYTVEILNLGVDTVQLRSRHWIITDALGRVQEVRGAGVVGEQPVLPPGGHFEYTSGVPLPTSTGIMEGRYSLTTTAGDSFEAEVPAFSLDVPGAARTLN</sequence>
<evidence type="ECO:0000313" key="4">
    <source>
        <dbReference type="EMBL" id="SCW60599.1"/>
    </source>
</evidence>
<proteinExistence type="inferred from homology"/>
<dbReference type="RefSeq" id="WP_091438462.1">
    <property type="nucleotide sequence ID" value="NZ_FMTP01000002.1"/>
</dbReference>
<organism evidence="4 5">
    <name type="scientific">Ancylobacter rudongensis</name>
    <dbReference type="NCBI Taxonomy" id="177413"/>
    <lineage>
        <taxon>Bacteria</taxon>
        <taxon>Pseudomonadati</taxon>
        <taxon>Pseudomonadota</taxon>
        <taxon>Alphaproteobacteria</taxon>
        <taxon>Hyphomicrobiales</taxon>
        <taxon>Xanthobacteraceae</taxon>
        <taxon>Ancylobacter</taxon>
    </lineage>
</organism>
<dbReference type="HAMAP" id="MF_00791">
    <property type="entry name" value="ApaG"/>
    <property type="match status" value="1"/>
</dbReference>
<accession>A0A1G4RWZ6</accession>
<evidence type="ECO:0000256" key="2">
    <source>
        <dbReference type="HAMAP-Rule" id="MF_00791"/>
    </source>
</evidence>
<dbReference type="Proteomes" id="UP000198889">
    <property type="component" value="Unassembled WGS sequence"/>
</dbReference>
<dbReference type="SUPFAM" id="SSF110069">
    <property type="entry name" value="ApaG-like"/>
    <property type="match status" value="1"/>
</dbReference>